<evidence type="ECO:0000313" key="1">
    <source>
        <dbReference type="EMBL" id="KAG5459506.1"/>
    </source>
</evidence>
<sequence>MLLSLSTFSTVVQTTTLAVLAFRSSAFIFKEHTIAGRLAPIAWKVTTVDTAEGQSTRSFGQTLGPT</sequence>
<evidence type="ECO:0000313" key="2">
    <source>
        <dbReference type="Proteomes" id="UP000673691"/>
    </source>
</evidence>
<gene>
    <name evidence="1" type="ORF">BJ554DRAFT_81</name>
</gene>
<organism evidence="1 2">
    <name type="scientific">Olpidium bornovanus</name>
    <dbReference type="NCBI Taxonomy" id="278681"/>
    <lineage>
        <taxon>Eukaryota</taxon>
        <taxon>Fungi</taxon>
        <taxon>Fungi incertae sedis</taxon>
        <taxon>Olpidiomycota</taxon>
        <taxon>Olpidiomycotina</taxon>
        <taxon>Olpidiomycetes</taxon>
        <taxon>Olpidiales</taxon>
        <taxon>Olpidiaceae</taxon>
        <taxon>Olpidium</taxon>
    </lineage>
</organism>
<proteinExistence type="predicted"/>
<comment type="caution">
    <text evidence="1">The sequence shown here is derived from an EMBL/GenBank/DDBJ whole genome shotgun (WGS) entry which is preliminary data.</text>
</comment>
<keyword evidence="2" id="KW-1185">Reference proteome</keyword>
<accession>A0A8H7ZU15</accession>
<protein>
    <submittedName>
        <fullName evidence="1">Uncharacterized protein</fullName>
    </submittedName>
</protein>
<reference evidence="1 2" key="1">
    <citation type="journal article" name="Sci. Rep.">
        <title>Genome-scale phylogenetic analyses confirm Olpidium as the closest living zoosporic fungus to the non-flagellated, terrestrial fungi.</title>
        <authorList>
            <person name="Chang Y."/>
            <person name="Rochon D."/>
            <person name="Sekimoto S."/>
            <person name="Wang Y."/>
            <person name="Chovatia M."/>
            <person name="Sandor L."/>
            <person name="Salamov A."/>
            <person name="Grigoriev I.V."/>
            <person name="Stajich J.E."/>
            <person name="Spatafora J.W."/>
        </authorList>
    </citation>
    <scope>NUCLEOTIDE SEQUENCE [LARGE SCALE GENOMIC DNA]</scope>
    <source>
        <strain evidence="1">S191</strain>
    </source>
</reference>
<dbReference type="EMBL" id="JAEFCI010006729">
    <property type="protein sequence ID" value="KAG5459506.1"/>
    <property type="molecule type" value="Genomic_DNA"/>
</dbReference>
<name>A0A8H7ZU15_9FUNG</name>
<dbReference type="AlphaFoldDB" id="A0A8H7ZU15"/>
<dbReference type="Proteomes" id="UP000673691">
    <property type="component" value="Unassembled WGS sequence"/>
</dbReference>